<organism>
    <name type="scientific">Serpula lacrymans var. lacrymans (strain S7.9)</name>
    <name type="common">Dry rot fungus</name>
    <dbReference type="NCBI Taxonomy" id="578457"/>
    <lineage>
        <taxon>Eukaryota</taxon>
        <taxon>Fungi</taxon>
        <taxon>Dikarya</taxon>
        <taxon>Basidiomycota</taxon>
        <taxon>Agaricomycotina</taxon>
        <taxon>Agaricomycetes</taxon>
        <taxon>Agaricomycetidae</taxon>
        <taxon>Boletales</taxon>
        <taxon>Coniophorineae</taxon>
        <taxon>Serpulaceae</taxon>
        <taxon>Serpula</taxon>
    </lineage>
</organism>
<dbReference type="RefSeq" id="XP_007321564.1">
    <property type="nucleotide sequence ID" value="XM_007321502.1"/>
</dbReference>
<evidence type="ECO:0000256" key="1">
    <source>
        <dbReference type="SAM" id="MobiDB-lite"/>
    </source>
</evidence>
<protein>
    <submittedName>
        <fullName evidence="2">Uncharacterized protein</fullName>
    </submittedName>
</protein>
<sequence length="62" mass="6978">MSVPWLGGRTVQSLGFYAYRKCEKSQALLSVINDDKGIHHEWSPPHKIESSDLVADSESTFK</sequence>
<feature type="compositionally biased region" description="Basic and acidic residues" evidence="1">
    <location>
        <begin position="40"/>
        <end position="50"/>
    </location>
</feature>
<reference evidence="2" key="1">
    <citation type="submission" date="2011-04" db="EMBL/GenBank/DDBJ databases">
        <title>Evolution of plant cell wall degrading machinery underlies the functional diversity of forest fungi.</title>
        <authorList>
            <consortium name="US DOE Joint Genome Institute (JGI-PGF)"/>
            <person name="Eastwood D.C."/>
            <person name="Floudas D."/>
            <person name="Binder M."/>
            <person name="Majcherczyk A."/>
            <person name="Schneider P."/>
            <person name="Aerts A."/>
            <person name="Asiegbu F.O."/>
            <person name="Baker S.E."/>
            <person name="Barry K."/>
            <person name="Bendiksby M."/>
            <person name="Blumentritt M."/>
            <person name="Coutinho P.M."/>
            <person name="Cullen D."/>
            <person name="Cullen D."/>
            <person name="Gathman A."/>
            <person name="Goodell B."/>
            <person name="Henrissat B."/>
            <person name="Ihrmark K."/>
            <person name="Kauserud H."/>
            <person name="Kohler A."/>
            <person name="LaButti K."/>
            <person name="Lapidus A."/>
            <person name="Lavin J.L."/>
            <person name="Lee Y.-H."/>
            <person name="Lindquist E."/>
            <person name="Lilly W."/>
            <person name="Lucas S."/>
            <person name="Morin E."/>
            <person name="Murat C."/>
            <person name="Oguiza J.A."/>
            <person name="Park J."/>
            <person name="Pisabarro A.G."/>
            <person name="Riley R."/>
            <person name="Rosling A."/>
            <person name="Salamov A."/>
            <person name="Schmidt O."/>
            <person name="Schmutz J."/>
            <person name="Skrede I."/>
            <person name="Stenlid J."/>
            <person name="Wiebenga A."/>
            <person name="Xie X."/>
            <person name="Kues U."/>
            <person name="Hibbett D.S."/>
            <person name="Hoffmeister D."/>
            <person name="Hogberg N."/>
            <person name="Martin F."/>
            <person name="Grigoriev I.V."/>
            <person name="Watkinson S.C."/>
        </authorList>
    </citation>
    <scope>NUCLEOTIDE SEQUENCE</scope>
    <source>
        <strain evidence="2">S7.9</strain>
    </source>
</reference>
<dbReference type="Proteomes" id="UP000008064">
    <property type="component" value="Unassembled WGS sequence"/>
</dbReference>
<proteinExistence type="predicted"/>
<feature type="region of interest" description="Disordered" evidence="1">
    <location>
        <begin position="40"/>
        <end position="62"/>
    </location>
</feature>
<dbReference type="EMBL" id="GL945438">
    <property type="protein sequence ID" value="EGO21778.1"/>
    <property type="molecule type" value="Genomic_DNA"/>
</dbReference>
<evidence type="ECO:0000313" key="2">
    <source>
        <dbReference type="EMBL" id="EGO21778.1"/>
    </source>
</evidence>
<dbReference type="GeneID" id="18811803"/>
<name>F8P591_SERL9</name>
<dbReference type="AlphaFoldDB" id="F8P591"/>
<dbReference type="KEGG" id="sla:SERLADRAFT_397129"/>
<dbReference type="HOGENOM" id="CLU_2905566_0_0_1"/>
<accession>F8P591</accession>
<gene>
    <name evidence="2" type="ORF">SERLADRAFT_397129</name>
</gene>